<protein>
    <submittedName>
        <fullName evidence="4">FecR family protein</fullName>
    </submittedName>
</protein>
<dbReference type="Proteomes" id="UP000612680">
    <property type="component" value="Chromosome"/>
</dbReference>
<keyword evidence="1" id="KW-0472">Membrane</keyword>
<evidence type="ECO:0000313" key="4">
    <source>
        <dbReference type="EMBL" id="QRR00026.1"/>
    </source>
</evidence>
<keyword evidence="1" id="KW-1133">Transmembrane helix</keyword>
<name>A0ABX7I1S0_9BACT</name>
<dbReference type="PIRSF" id="PIRSF018266">
    <property type="entry name" value="FecR"/>
    <property type="match status" value="1"/>
</dbReference>
<evidence type="ECO:0000259" key="2">
    <source>
        <dbReference type="Pfam" id="PF04773"/>
    </source>
</evidence>
<sequence>MKDYVSFQPEEFAQDDFFIHWVKSTDYHAETFWQNWLETYPFKRNDVEVARQLVLLTQHLPGQEFSKSEIQDLKTSIFQKIASLENSGSPVRPLRSYPYWIAAAVLAGLMFMAGWYFLQNETIKRARYASMVKEAAHRYDLLEVKNHTKATRLVNLPDGSSVILKKGSKLSYPSYFAQDKREVFLTGEAFFEIAKDADKPFYVFANEIATKVVGTSFTIKSYPRDKQIVVTVKTGKVSIFNPESPEEIQQRNKKSEGLILTPDQQAVFEKEDLLLIRKIVTPKDPALMQQAEYMLFEYEESPLEKVFEDLENAYQIKIVFDKITLGKSPITASLTDEPLEEKLKLICKAIRADYQKVNGEVIISEKEK</sequence>
<dbReference type="PANTHER" id="PTHR30273">
    <property type="entry name" value="PERIPLASMIC SIGNAL SENSOR AND SIGMA FACTOR ACTIVATOR FECR-RELATED"/>
    <property type="match status" value="1"/>
</dbReference>
<accession>A0ABX7I1S0</accession>
<dbReference type="Gene3D" id="2.60.120.1440">
    <property type="match status" value="1"/>
</dbReference>
<feature type="transmembrane region" description="Helical" evidence="1">
    <location>
        <begin position="97"/>
        <end position="118"/>
    </location>
</feature>
<dbReference type="Gene3D" id="3.55.50.30">
    <property type="match status" value="1"/>
</dbReference>
<keyword evidence="5" id="KW-1185">Reference proteome</keyword>
<evidence type="ECO:0000313" key="5">
    <source>
        <dbReference type="Proteomes" id="UP000612680"/>
    </source>
</evidence>
<dbReference type="EMBL" id="CP056775">
    <property type="protein sequence ID" value="QRR00026.1"/>
    <property type="molecule type" value="Genomic_DNA"/>
</dbReference>
<organism evidence="4 5">
    <name type="scientific">Dyadobacter sandarakinus</name>
    <dbReference type="NCBI Taxonomy" id="2747268"/>
    <lineage>
        <taxon>Bacteria</taxon>
        <taxon>Pseudomonadati</taxon>
        <taxon>Bacteroidota</taxon>
        <taxon>Cytophagia</taxon>
        <taxon>Cytophagales</taxon>
        <taxon>Spirosomataceae</taxon>
        <taxon>Dyadobacter</taxon>
    </lineage>
</organism>
<feature type="domain" description="FecR protein" evidence="2">
    <location>
        <begin position="148"/>
        <end position="237"/>
    </location>
</feature>
<keyword evidence="1" id="KW-0812">Transmembrane</keyword>
<dbReference type="InterPro" id="IPR006860">
    <property type="entry name" value="FecR"/>
</dbReference>
<dbReference type="Pfam" id="PF16344">
    <property type="entry name" value="FecR_C"/>
    <property type="match status" value="1"/>
</dbReference>
<dbReference type="InterPro" id="IPR012373">
    <property type="entry name" value="Ferrdict_sens_TM"/>
</dbReference>
<evidence type="ECO:0000256" key="1">
    <source>
        <dbReference type="SAM" id="Phobius"/>
    </source>
</evidence>
<gene>
    <name evidence="4" type="ORF">HWI92_03385</name>
</gene>
<dbReference type="PANTHER" id="PTHR30273:SF2">
    <property type="entry name" value="PROTEIN FECR"/>
    <property type="match status" value="1"/>
</dbReference>
<dbReference type="Pfam" id="PF04773">
    <property type="entry name" value="FecR"/>
    <property type="match status" value="1"/>
</dbReference>
<dbReference type="RefSeq" id="WP_204660787.1">
    <property type="nucleotide sequence ID" value="NZ_CP056775.1"/>
</dbReference>
<feature type="domain" description="Protein FecR C-terminal" evidence="3">
    <location>
        <begin position="296"/>
        <end position="363"/>
    </location>
</feature>
<reference evidence="4 5" key="1">
    <citation type="submission" date="2020-06" db="EMBL/GenBank/DDBJ databases">
        <title>Dyadobacter sandarakinus sp. nov., isolated from the soil of the Arctic Yellow River Station.</title>
        <authorList>
            <person name="Zhang Y."/>
            <person name="Peng F."/>
        </authorList>
    </citation>
    <scope>NUCLEOTIDE SEQUENCE [LARGE SCALE GENOMIC DNA]</scope>
    <source>
        <strain evidence="4 5">Q3-56</strain>
    </source>
</reference>
<dbReference type="InterPro" id="IPR032508">
    <property type="entry name" value="FecR_C"/>
</dbReference>
<evidence type="ECO:0000259" key="3">
    <source>
        <dbReference type="Pfam" id="PF16344"/>
    </source>
</evidence>
<proteinExistence type="predicted"/>